<gene>
    <name evidence="1" type="ORF">HK44_001000</name>
</gene>
<evidence type="ECO:0000313" key="1">
    <source>
        <dbReference type="EMBL" id="EXF94653.1"/>
    </source>
</evidence>
<dbReference type="Proteomes" id="UP000022611">
    <property type="component" value="Unassembled WGS sequence"/>
</dbReference>
<accession>A0A010SUQ7</accession>
<name>A0A010SUQ7_PSEFL</name>
<dbReference type="EMBL" id="AFOY02000010">
    <property type="protein sequence ID" value="EXF94653.1"/>
    <property type="molecule type" value="Genomic_DNA"/>
</dbReference>
<dbReference type="HOGENOM" id="CLU_2587024_0_0_6"/>
<organism evidence="1 2">
    <name type="scientific">Pseudomonas fluorescens HK44</name>
    <dbReference type="NCBI Taxonomy" id="1042209"/>
    <lineage>
        <taxon>Bacteria</taxon>
        <taxon>Pseudomonadati</taxon>
        <taxon>Pseudomonadota</taxon>
        <taxon>Gammaproteobacteria</taxon>
        <taxon>Pseudomonadales</taxon>
        <taxon>Pseudomonadaceae</taxon>
        <taxon>Pseudomonas</taxon>
    </lineage>
</organism>
<reference evidence="1 2" key="1">
    <citation type="journal article" date="2011" name="J. Bacteriol.">
        <title>Draft genome sequence of the polycyclic aromatic hydrocarbon-degrading, genetically engineered bioluminescent bioreporter Pseudomonas fluorescens HK44.</title>
        <authorList>
            <person name="Chauhan A."/>
            <person name="Layton A.C."/>
            <person name="Williams D.E."/>
            <person name="Smartt A.E."/>
            <person name="Ripp S."/>
            <person name="Karpinets T.V."/>
            <person name="Brown S.D."/>
            <person name="Sayler G.S."/>
        </authorList>
    </citation>
    <scope>NUCLEOTIDE SEQUENCE [LARGE SCALE GENOMIC DNA]</scope>
    <source>
        <strain evidence="1 2">HK44</strain>
    </source>
</reference>
<dbReference type="AlphaFoldDB" id="A0A010SUQ7"/>
<evidence type="ECO:0000313" key="2">
    <source>
        <dbReference type="Proteomes" id="UP000022611"/>
    </source>
</evidence>
<sequence>MTELNIEEVYRKLVPYPETIECSLSWQLSQPYMPTSDSLLLRRYLSWPEWAQLRMPGLQQLPHQVIPQLPLYPEPKFLVC</sequence>
<protein>
    <submittedName>
        <fullName evidence="1">Uncharacterized protein</fullName>
    </submittedName>
</protein>
<proteinExistence type="predicted"/>
<comment type="caution">
    <text evidence="1">The sequence shown here is derived from an EMBL/GenBank/DDBJ whole genome shotgun (WGS) entry which is preliminary data.</text>
</comment>